<dbReference type="Proteomes" id="UP000215914">
    <property type="component" value="Chromosome 7"/>
</dbReference>
<evidence type="ECO:0000313" key="3">
    <source>
        <dbReference type="EMBL" id="OTG19809.1"/>
    </source>
</evidence>
<reference evidence="2" key="3">
    <citation type="submission" date="2020-06" db="EMBL/GenBank/DDBJ databases">
        <title>Helianthus annuus Genome sequencing and assembly Release 2.</title>
        <authorList>
            <person name="Gouzy J."/>
            <person name="Langlade N."/>
            <person name="Munos S."/>
        </authorList>
    </citation>
    <scope>NUCLEOTIDE SEQUENCE</scope>
    <source>
        <tissue evidence="2">Leaves</tissue>
    </source>
</reference>
<dbReference type="EMBL" id="CM007896">
    <property type="protein sequence ID" value="OTG19809.1"/>
    <property type="molecule type" value="Genomic_DNA"/>
</dbReference>
<accession>A0A251U9P3</accession>
<dbReference type="InParanoid" id="A0A251U9P3"/>
<dbReference type="AlphaFoldDB" id="A0A251U9P3"/>
<evidence type="ECO:0000313" key="2">
    <source>
        <dbReference type="EMBL" id="KAF5797314.1"/>
    </source>
</evidence>
<reference evidence="2 4" key="1">
    <citation type="journal article" date="2017" name="Nature">
        <title>The sunflower genome provides insights into oil metabolism, flowering and Asterid evolution.</title>
        <authorList>
            <person name="Badouin H."/>
            <person name="Gouzy J."/>
            <person name="Grassa C.J."/>
            <person name="Murat F."/>
            <person name="Staton S.E."/>
            <person name="Cottret L."/>
            <person name="Lelandais-Briere C."/>
            <person name="Owens G.L."/>
            <person name="Carrere S."/>
            <person name="Mayjonade B."/>
            <person name="Legrand L."/>
            <person name="Gill N."/>
            <person name="Kane N.C."/>
            <person name="Bowers J.E."/>
            <person name="Hubner S."/>
            <person name="Bellec A."/>
            <person name="Berard A."/>
            <person name="Berges H."/>
            <person name="Blanchet N."/>
            <person name="Boniface M.C."/>
            <person name="Brunel D."/>
            <person name="Catrice O."/>
            <person name="Chaidir N."/>
            <person name="Claudel C."/>
            <person name="Donnadieu C."/>
            <person name="Faraut T."/>
            <person name="Fievet G."/>
            <person name="Helmstetter N."/>
            <person name="King M."/>
            <person name="Knapp S.J."/>
            <person name="Lai Z."/>
            <person name="Le Paslier M.C."/>
            <person name="Lippi Y."/>
            <person name="Lorenzon L."/>
            <person name="Mandel J.R."/>
            <person name="Marage G."/>
            <person name="Marchand G."/>
            <person name="Marquand E."/>
            <person name="Bret-Mestries E."/>
            <person name="Morien E."/>
            <person name="Nambeesan S."/>
            <person name="Nguyen T."/>
            <person name="Pegot-Espagnet P."/>
            <person name="Pouilly N."/>
            <person name="Raftis F."/>
            <person name="Sallet E."/>
            <person name="Schiex T."/>
            <person name="Thomas J."/>
            <person name="Vandecasteele C."/>
            <person name="Vares D."/>
            <person name="Vear F."/>
            <person name="Vautrin S."/>
            <person name="Crespi M."/>
            <person name="Mangin B."/>
            <person name="Burke J.M."/>
            <person name="Salse J."/>
            <person name="Munos S."/>
            <person name="Vincourt P."/>
            <person name="Rieseberg L.H."/>
            <person name="Langlade N.B."/>
        </authorList>
    </citation>
    <scope>NUCLEOTIDE SEQUENCE [LARGE SCALE GENOMIC DNA]</scope>
    <source>
        <strain evidence="4">cv. SF193</strain>
        <tissue evidence="2">Leaves</tissue>
    </source>
</reference>
<dbReference type="InterPro" id="IPR017451">
    <property type="entry name" value="F-box-assoc_interact_dom"/>
</dbReference>
<dbReference type="NCBIfam" id="TIGR01640">
    <property type="entry name" value="F_box_assoc_1"/>
    <property type="match status" value="1"/>
</dbReference>
<proteinExistence type="predicted"/>
<dbReference type="EMBL" id="MNCJ02000322">
    <property type="protein sequence ID" value="KAF5797314.1"/>
    <property type="molecule type" value="Genomic_DNA"/>
</dbReference>
<gene>
    <name evidence="3" type="ORF">HannXRQ_Chr07g0186031</name>
    <name evidence="2" type="ORF">HanXRQr2_Chr07g0279191</name>
</gene>
<dbReference type="Pfam" id="PF07734">
    <property type="entry name" value="FBA_1"/>
    <property type="match status" value="1"/>
</dbReference>
<evidence type="ECO:0000259" key="1">
    <source>
        <dbReference type="Pfam" id="PF07734"/>
    </source>
</evidence>
<keyword evidence="4" id="KW-1185">Reference proteome</keyword>
<evidence type="ECO:0000313" key="4">
    <source>
        <dbReference type="Proteomes" id="UP000215914"/>
    </source>
</evidence>
<dbReference type="PANTHER" id="PTHR31672:SF13">
    <property type="entry name" value="F-BOX PROTEIN CPR30-LIKE"/>
    <property type="match status" value="1"/>
</dbReference>
<reference evidence="3" key="2">
    <citation type="submission" date="2017-02" db="EMBL/GenBank/DDBJ databases">
        <title>Sunflower complete genome.</title>
        <authorList>
            <person name="Langlade N."/>
            <person name="Munos S."/>
        </authorList>
    </citation>
    <scope>NUCLEOTIDE SEQUENCE [LARGE SCALE GENOMIC DNA]</scope>
    <source>
        <tissue evidence="3">Leaves</tissue>
    </source>
</reference>
<sequence length="286" mass="33967">MSKEADYISNQHFEFDHGFFEINDRHLLGSCNGLVCVSPSPSKILLINPSTREVKKVRKPRIPETDFLCWGFGYDSLTNDYKLVLGYKKDENHTCFQVFSLRSNMWKVIGEINYGFTSRVGILCKGALHWLAYAFDISSNVIVSFHFLEEKFIEFPMPHDVRYRELVTWKPFLMRLGNMNECLCLFPDVFLHDVWVMNKEQSWEVFGWERAIKDDAVHNIKLLKNYVPHKRPLCHEIWSRNYWLRNSRVLLRTPIYVESLMSPHFHNKLQRKRMATKIIKSPKVRF</sequence>
<dbReference type="PANTHER" id="PTHR31672">
    <property type="entry name" value="BNACNNG10540D PROTEIN"/>
    <property type="match status" value="1"/>
</dbReference>
<protein>
    <submittedName>
        <fullName evidence="2 3">F-box associated interaction domain-containing protein</fullName>
    </submittedName>
</protein>
<organism evidence="3 4">
    <name type="scientific">Helianthus annuus</name>
    <name type="common">Common sunflower</name>
    <dbReference type="NCBI Taxonomy" id="4232"/>
    <lineage>
        <taxon>Eukaryota</taxon>
        <taxon>Viridiplantae</taxon>
        <taxon>Streptophyta</taxon>
        <taxon>Embryophyta</taxon>
        <taxon>Tracheophyta</taxon>
        <taxon>Spermatophyta</taxon>
        <taxon>Magnoliopsida</taxon>
        <taxon>eudicotyledons</taxon>
        <taxon>Gunneridae</taxon>
        <taxon>Pentapetalae</taxon>
        <taxon>asterids</taxon>
        <taxon>campanulids</taxon>
        <taxon>Asterales</taxon>
        <taxon>Asteraceae</taxon>
        <taxon>Asteroideae</taxon>
        <taxon>Heliantheae alliance</taxon>
        <taxon>Heliantheae</taxon>
        <taxon>Helianthus</taxon>
    </lineage>
</organism>
<feature type="domain" description="F-box associated beta-propeller type 1" evidence="1">
    <location>
        <begin position="29"/>
        <end position="213"/>
    </location>
</feature>
<dbReference type="Gramene" id="mRNA:HanXRQr2_Chr07g0279191">
    <property type="protein sequence ID" value="CDS:HanXRQr2_Chr07g0279191.1"/>
    <property type="gene ID" value="HanXRQr2_Chr07g0279191"/>
</dbReference>
<name>A0A251U9P3_HELAN</name>
<dbReference type="InterPro" id="IPR050796">
    <property type="entry name" value="SCF_F-box_component"/>
</dbReference>
<dbReference type="InterPro" id="IPR006527">
    <property type="entry name" value="F-box-assoc_dom_typ1"/>
</dbReference>